<accession>A0ABM0MS31</accession>
<dbReference type="InterPro" id="IPR036237">
    <property type="entry name" value="Xyl_isomerase-like_sf"/>
</dbReference>
<gene>
    <name evidence="10" type="primary">LOC102804867</name>
</gene>
<protein>
    <recommendedName>
        <fullName evidence="2">xylose isomerase</fullName>
        <ecNumber evidence="2">5.3.1.5</ecNumber>
    </recommendedName>
</protein>
<evidence type="ECO:0000256" key="7">
    <source>
        <dbReference type="ARBA" id="ARBA00033659"/>
    </source>
</evidence>
<feature type="compositionally biased region" description="Basic residues" evidence="8">
    <location>
        <begin position="1"/>
        <end position="11"/>
    </location>
</feature>
<dbReference type="Proteomes" id="UP000694865">
    <property type="component" value="Unplaced"/>
</dbReference>
<evidence type="ECO:0000256" key="1">
    <source>
        <dbReference type="ARBA" id="ARBA00005765"/>
    </source>
</evidence>
<dbReference type="Gene3D" id="3.20.20.150">
    <property type="entry name" value="Divalent-metal-dependent TIM barrel enzymes"/>
    <property type="match status" value="1"/>
</dbReference>
<keyword evidence="9" id="KW-1185">Reference proteome</keyword>
<keyword evidence="4" id="KW-0479">Metal-binding</keyword>
<dbReference type="InterPro" id="IPR001998">
    <property type="entry name" value="Xylose_isomerase"/>
</dbReference>
<evidence type="ECO:0000256" key="6">
    <source>
        <dbReference type="ARBA" id="ARBA00023277"/>
    </source>
</evidence>
<dbReference type="RefSeq" id="XP_006822822.1">
    <property type="nucleotide sequence ID" value="XM_006822759.1"/>
</dbReference>
<sequence>MSHSPRTKRLRKSEESSGESANANEFFSGIGKIEYKPNAGPEDVMCFKHYAAKEVIHGKSMADWLRFSVCYWHTFRGTGADPFGFPTIERPWEDGSDSIENAKRRLRAAFEFFTKLGVKYWTFHDR</sequence>
<keyword evidence="3" id="KW-0859">Xylose metabolism</keyword>
<comment type="catalytic activity">
    <reaction evidence="7">
        <text>alpha-D-xylose = alpha-D-xylulofuranose</text>
        <dbReference type="Rhea" id="RHEA:22816"/>
        <dbReference type="ChEBI" id="CHEBI:28518"/>
        <dbReference type="ChEBI" id="CHEBI:188998"/>
        <dbReference type="EC" id="5.3.1.5"/>
    </reaction>
</comment>
<dbReference type="EC" id="5.3.1.5" evidence="2"/>
<keyword evidence="5" id="KW-0413">Isomerase</keyword>
<evidence type="ECO:0000313" key="9">
    <source>
        <dbReference type="Proteomes" id="UP000694865"/>
    </source>
</evidence>
<name>A0ABM0MS31_SACKO</name>
<organism evidence="9 10">
    <name type="scientific">Saccoglossus kowalevskii</name>
    <name type="common">Acorn worm</name>
    <dbReference type="NCBI Taxonomy" id="10224"/>
    <lineage>
        <taxon>Eukaryota</taxon>
        <taxon>Metazoa</taxon>
        <taxon>Hemichordata</taxon>
        <taxon>Enteropneusta</taxon>
        <taxon>Harrimaniidae</taxon>
        <taxon>Saccoglossus</taxon>
    </lineage>
</organism>
<proteinExistence type="inferred from homology"/>
<dbReference type="PANTHER" id="PTHR48408">
    <property type="match status" value="1"/>
</dbReference>
<dbReference type="SUPFAM" id="SSF51658">
    <property type="entry name" value="Xylose isomerase-like"/>
    <property type="match status" value="1"/>
</dbReference>
<reference evidence="10" key="1">
    <citation type="submission" date="2025-08" db="UniProtKB">
        <authorList>
            <consortium name="RefSeq"/>
        </authorList>
    </citation>
    <scope>IDENTIFICATION</scope>
    <source>
        <tissue evidence="10">Testes</tissue>
    </source>
</reference>
<evidence type="ECO:0000256" key="3">
    <source>
        <dbReference type="ARBA" id="ARBA00022629"/>
    </source>
</evidence>
<comment type="similarity">
    <text evidence="1">Belongs to the xylose isomerase family.</text>
</comment>
<feature type="region of interest" description="Disordered" evidence="8">
    <location>
        <begin position="1"/>
        <end position="22"/>
    </location>
</feature>
<dbReference type="PANTHER" id="PTHR48408:SF1">
    <property type="entry name" value="XYLOSE ISOMERASE"/>
    <property type="match status" value="1"/>
</dbReference>
<dbReference type="GeneID" id="102804867"/>
<evidence type="ECO:0000256" key="8">
    <source>
        <dbReference type="SAM" id="MobiDB-lite"/>
    </source>
</evidence>
<evidence type="ECO:0000256" key="5">
    <source>
        <dbReference type="ARBA" id="ARBA00023235"/>
    </source>
</evidence>
<evidence type="ECO:0000256" key="2">
    <source>
        <dbReference type="ARBA" id="ARBA00011958"/>
    </source>
</evidence>
<evidence type="ECO:0000313" key="10">
    <source>
        <dbReference type="RefSeq" id="XP_006822822.1"/>
    </source>
</evidence>
<dbReference type="PROSITE" id="PS51415">
    <property type="entry name" value="XYLOSE_ISOMERASE"/>
    <property type="match status" value="1"/>
</dbReference>
<keyword evidence="6" id="KW-0119">Carbohydrate metabolism</keyword>
<evidence type="ECO:0000256" key="4">
    <source>
        <dbReference type="ARBA" id="ARBA00022723"/>
    </source>
</evidence>